<dbReference type="EMBL" id="JMCB01000040">
    <property type="protein sequence ID" value="KFE58466.1"/>
    <property type="molecule type" value="Genomic_DNA"/>
</dbReference>
<dbReference type="OrthoDB" id="9942466at2"/>
<accession>A0A085VZ41</accession>
<dbReference type="EMBL" id="JMCB01000029">
    <property type="protein sequence ID" value="KFE60704.1"/>
    <property type="molecule type" value="Genomic_DNA"/>
</dbReference>
<evidence type="ECO:0000313" key="1">
    <source>
        <dbReference type="EMBL" id="KFE58466.1"/>
    </source>
</evidence>
<sequence length="329" mass="34619">MRALMKVCLAGLLALSCVPEERRTLSPEVNIRASDGLQTLPWVPGGKFTVKVSVPKPENGQLCGPLNARADITTPTLDTGAVVTSTFALKQEGNCGAYAGLTELAWPTGGHFQARVSVVGEEQVFDLHMDEPKVELVRGNPTRKGGQLTVPLCIVSSAARGAVNLTVEGGTLDDGQTARRINLGTIPCDDQGVLEGPRKSWASAVLFTMAERAIMRADLEGRANDVLPVELLPDLESLELDLTFQPSTLPPPGSVFAVTVTATVAGGIADGVPVRIETTPEAEILPVNGVTDEQGTFTAYITVPEGIVSMRIDATSGALRRGKTLADSP</sequence>
<gene>
    <name evidence="2" type="ORF">DB31_4886</name>
    <name evidence="1" type="ORF">DB31_6732</name>
</gene>
<evidence type="ECO:0000313" key="3">
    <source>
        <dbReference type="Proteomes" id="UP000028725"/>
    </source>
</evidence>
<dbReference type="STRING" id="394096.DB31_4886"/>
<evidence type="ECO:0000313" key="2">
    <source>
        <dbReference type="EMBL" id="KFE60704.1"/>
    </source>
</evidence>
<dbReference type="AlphaFoldDB" id="A0A085VZ41"/>
<dbReference type="RefSeq" id="WP_044199035.1">
    <property type="nucleotide sequence ID" value="NZ_JMCB01000029.1"/>
</dbReference>
<reference evidence="2 3" key="1">
    <citation type="submission" date="2014-04" db="EMBL/GenBank/DDBJ databases">
        <title>Genome assembly of Hyalangium minutum DSM 14724.</title>
        <authorList>
            <person name="Sharma G."/>
            <person name="Subramanian S."/>
        </authorList>
    </citation>
    <scope>NUCLEOTIDE SEQUENCE [LARGE SCALE GENOMIC DNA]</scope>
    <source>
        <strain evidence="2 3">DSM 14724</strain>
    </source>
</reference>
<keyword evidence="3" id="KW-1185">Reference proteome</keyword>
<name>A0A085VZ41_9BACT</name>
<dbReference type="Proteomes" id="UP000028725">
    <property type="component" value="Unassembled WGS sequence"/>
</dbReference>
<protein>
    <submittedName>
        <fullName evidence="2">Uncharacterized protein</fullName>
    </submittedName>
</protein>
<comment type="caution">
    <text evidence="2">The sequence shown here is derived from an EMBL/GenBank/DDBJ whole genome shotgun (WGS) entry which is preliminary data.</text>
</comment>
<organism evidence="2 3">
    <name type="scientific">Hyalangium minutum</name>
    <dbReference type="NCBI Taxonomy" id="394096"/>
    <lineage>
        <taxon>Bacteria</taxon>
        <taxon>Pseudomonadati</taxon>
        <taxon>Myxococcota</taxon>
        <taxon>Myxococcia</taxon>
        <taxon>Myxococcales</taxon>
        <taxon>Cystobacterineae</taxon>
        <taxon>Archangiaceae</taxon>
        <taxon>Hyalangium</taxon>
    </lineage>
</organism>
<dbReference type="PROSITE" id="PS51257">
    <property type="entry name" value="PROKAR_LIPOPROTEIN"/>
    <property type="match status" value="1"/>
</dbReference>
<proteinExistence type="predicted"/>